<dbReference type="Proteomes" id="UP001054945">
    <property type="component" value="Unassembled WGS sequence"/>
</dbReference>
<feature type="region of interest" description="Disordered" evidence="1">
    <location>
        <begin position="28"/>
        <end position="102"/>
    </location>
</feature>
<reference evidence="2 3" key="1">
    <citation type="submission" date="2021-06" db="EMBL/GenBank/DDBJ databases">
        <title>Caerostris extrusa draft genome.</title>
        <authorList>
            <person name="Kono N."/>
            <person name="Arakawa K."/>
        </authorList>
    </citation>
    <scope>NUCLEOTIDE SEQUENCE [LARGE SCALE GENOMIC DNA]</scope>
</reference>
<feature type="compositionally biased region" description="Basic residues" evidence="1">
    <location>
        <begin position="73"/>
        <end position="85"/>
    </location>
</feature>
<evidence type="ECO:0000313" key="2">
    <source>
        <dbReference type="EMBL" id="GIY84350.1"/>
    </source>
</evidence>
<keyword evidence="3" id="KW-1185">Reference proteome</keyword>
<name>A0AAV4WR00_CAEEX</name>
<evidence type="ECO:0000256" key="1">
    <source>
        <dbReference type="SAM" id="MobiDB-lite"/>
    </source>
</evidence>
<comment type="caution">
    <text evidence="2">The sequence shown here is derived from an EMBL/GenBank/DDBJ whole genome shotgun (WGS) entry which is preliminary data.</text>
</comment>
<evidence type="ECO:0000313" key="3">
    <source>
        <dbReference type="Proteomes" id="UP001054945"/>
    </source>
</evidence>
<protein>
    <submittedName>
        <fullName evidence="2">Uncharacterized protein</fullName>
    </submittedName>
</protein>
<feature type="compositionally biased region" description="Basic and acidic residues" evidence="1">
    <location>
        <begin position="28"/>
        <end position="43"/>
    </location>
</feature>
<dbReference type="EMBL" id="BPLR01016505">
    <property type="protein sequence ID" value="GIY84350.1"/>
    <property type="molecule type" value="Genomic_DNA"/>
</dbReference>
<sequence length="102" mass="11366">MCVLPVPLCTGAFRWWSVEARRCGVKKGEEREAGFEGGHRLEGRQPVPQPRVAGPQGLVPHLFLRPRSTTGRGGRRRRAHQVGKRKGVDSPLHLQIVQKQGD</sequence>
<gene>
    <name evidence="2" type="ORF">CEXT_541771</name>
</gene>
<dbReference type="AlphaFoldDB" id="A0AAV4WR00"/>
<accession>A0AAV4WR00</accession>
<proteinExistence type="predicted"/>
<organism evidence="2 3">
    <name type="scientific">Caerostris extrusa</name>
    <name type="common">Bark spider</name>
    <name type="synonym">Caerostris bankana</name>
    <dbReference type="NCBI Taxonomy" id="172846"/>
    <lineage>
        <taxon>Eukaryota</taxon>
        <taxon>Metazoa</taxon>
        <taxon>Ecdysozoa</taxon>
        <taxon>Arthropoda</taxon>
        <taxon>Chelicerata</taxon>
        <taxon>Arachnida</taxon>
        <taxon>Araneae</taxon>
        <taxon>Araneomorphae</taxon>
        <taxon>Entelegynae</taxon>
        <taxon>Araneoidea</taxon>
        <taxon>Araneidae</taxon>
        <taxon>Caerostris</taxon>
    </lineage>
</organism>